<keyword evidence="6 8" id="KW-0687">Ribonucleoprotein</keyword>
<dbReference type="SUPFAM" id="SSF54211">
    <property type="entry name" value="Ribosomal protein S5 domain 2-like"/>
    <property type="match status" value="1"/>
</dbReference>
<evidence type="ECO:0000256" key="4">
    <source>
        <dbReference type="ARBA" id="ARBA00022884"/>
    </source>
</evidence>
<evidence type="ECO:0000256" key="3">
    <source>
        <dbReference type="ARBA" id="ARBA00022730"/>
    </source>
</evidence>
<dbReference type="InterPro" id="IPR013810">
    <property type="entry name" value="Ribosomal_uS5_N"/>
</dbReference>
<sequence length="171" mass="18261">MATNMQYDDSQSSGDFKEKLVTVNRVSKTVKGGKQFAFTALTVVGDGAGRVGFGYGKAREVPQAISKAMDQARKNMITVPLKGLTLQHEIWGTHGATKVFMRPASDGTGVIAGGAMRAVFEVAGVQNVLAKSFGSRNPINMVRATLDALKRMNMPSEIAAKRGKTVEELLA</sequence>
<name>A0A1M5MHP6_9GAMM</name>
<reference evidence="11 12" key="1">
    <citation type="submission" date="2016-11" db="EMBL/GenBank/DDBJ databases">
        <authorList>
            <person name="Jaros S."/>
            <person name="Januszkiewicz K."/>
            <person name="Wedrychowicz H."/>
        </authorList>
    </citation>
    <scope>NUCLEOTIDE SEQUENCE [LARGE SCALE GENOMIC DNA]</scope>
    <source>
        <strain evidence="11 12">CGMCC 1.7049</strain>
    </source>
</reference>
<gene>
    <name evidence="8" type="primary">rpsE</name>
    <name evidence="11" type="ORF">SAMN04488068_1275</name>
</gene>
<keyword evidence="3 8" id="KW-0699">rRNA-binding</keyword>
<dbReference type="GO" id="GO:0042254">
    <property type="term" value="P:ribosome biogenesis"/>
    <property type="evidence" value="ECO:0007669"/>
    <property type="project" value="UniProtKB-ARBA"/>
</dbReference>
<dbReference type="PROSITE" id="PS00585">
    <property type="entry name" value="RIBOSOMAL_S5"/>
    <property type="match status" value="1"/>
</dbReference>
<dbReference type="Proteomes" id="UP000199758">
    <property type="component" value="Unassembled WGS sequence"/>
</dbReference>
<comment type="function">
    <text evidence="8">With S4 and S12 plays an important role in translational accuracy.</text>
</comment>
<evidence type="ECO:0000259" key="10">
    <source>
        <dbReference type="PROSITE" id="PS50881"/>
    </source>
</evidence>
<dbReference type="InterPro" id="IPR018192">
    <property type="entry name" value="Ribosomal_uS5_N_CS"/>
</dbReference>
<dbReference type="SUPFAM" id="SSF54768">
    <property type="entry name" value="dsRNA-binding domain-like"/>
    <property type="match status" value="1"/>
</dbReference>
<evidence type="ECO:0000256" key="5">
    <source>
        <dbReference type="ARBA" id="ARBA00022980"/>
    </source>
</evidence>
<organism evidence="11 12">
    <name type="scientific">Hydrocarboniphaga daqingensis</name>
    <dbReference type="NCBI Taxonomy" id="490188"/>
    <lineage>
        <taxon>Bacteria</taxon>
        <taxon>Pseudomonadati</taxon>
        <taxon>Pseudomonadota</taxon>
        <taxon>Gammaproteobacteria</taxon>
        <taxon>Nevskiales</taxon>
        <taxon>Nevskiaceae</taxon>
        <taxon>Hydrocarboniphaga</taxon>
    </lineage>
</organism>
<evidence type="ECO:0000256" key="6">
    <source>
        <dbReference type="ARBA" id="ARBA00023274"/>
    </source>
</evidence>
<dbReference type="PANTHER" id="PTHR48277:SF1">
    <property type="entry name" value="MITOCHONDRIAL RIBOSOMAL PROTEIN S5"/>
    <property type="match status" value="1"/>
</dbReference>
<dbReference type="GO" id="GO:0015935">
    <property type="term" value="C:small ribosomal subunit"/>
    <property type="evidence" value="ECO:0007669"/>
    <property type="project" value="InterPro"/>
</dbReference>
<keyword evidence="12" id="KW-1185">Reference proteome</keyword>
<evidence type="ECO:0000313" key="12">
    <source>
        <dbReference type="Proteomes" id="UP000199758"/>
    </source>
</evidence>
<evidence type="ECO:0000256" key="9">
    <source>
        <dbReference type="RuleBase" id="RU003823"/>
    </source>
</evidence>
<protein>
    <recommendedName>
        <fullName evidence="7 8">Small ribosomal subunit protein uS5</fullName>
    </recommendedName>
</protein>
<dbReference type="PROSITE" id="PS50881">
    <property type="entry name" value="S5_DSRBD"/>
    <property type="match status" value="1"/>
</dbReference>
<dbReference type="FunFam" id="3.30.160.20:FF:000001">
    <property type="entry name" value="30S ribosomal protein S5"/>
    <property type="match status" value="1"/>
</dbReference>
<dbReference type="Pfam" id="PF00333">
    <property type="entry name" value="Ribosomal_S5"/>
    <property type="match status" value="1"/>
</dbReference>
<evidence type="ECO:0000256" key="2">
    <source>
        <dbReference type="ARBA" id="ARBA00008945"/>
    </source>
</evidence>
<dbReference type="EMBL" id="FQWZ01000003">
    <property type="protein sequence ID" value="SHG76858.1"/>
    <property type="molecule type" value="Genomic_DNA"/>
</dbReference>
<feature type="domain" description="S5 DRBM" evidence="10">
    <location>
        <begin position="16"/>
        <end position="79"/>
    </location>
</feature>
<dbReference type="NCBIfam" id="TIGR01021">
    <property type="entry name" value="rpsE_bact"/>
    <property type="match status" value="1"/>
</dbReference>
<dbReference type="STRING" id="490188.SAMN04488068_1275"/>
<dbReference type="FunFam" id="3.30.230.10:FF:000002">
    <property type="entry name" value="30S ribosomal protein S5"/>
    <property type="match status" value="1"/>
</dbReference>
<evidence type="ECO:0000256" key="8">
    <source>
        <dbReference type="HAMAP-Rule" id="MF_01307"/>
    </source>
</evidence>
<comment type="domain">
    <text evidence="8">The N-terminal domain interacts with the head of the 30S subunit; the C-terminal domain interacts with the body and contacts protein S4. The interaction surface between S4 and S5 is involved in control of translational fidelity.</text>
</comment>
<dbReference type="AlphaFoldDB" id="A0A1M5MHP6"/>
<keyword evidence="5 8" id="KW-0689">Ribosomal protein</keyword>
<evidence type="ECO:0000256" key="7">
    <source>
        <dbReference type="ARBA" id="ARBA00035255"/>
    </source>
</evidence>
<keyword evidence="4 8" id="KW-0694">RNA-binding</keyword>
<dbReference type="Pfam" id="PF03719">
    <property type="entry name" value="Ribosomal_S5_C"/>
    <property type="match status" value="1"/>
</dbReference>
<dbReference type="Gene3D" id="3.30.230.10">
    <property type="match status" value="1"/>
</dbReference>
<evidence type="ECO:0000313" key="11">
    <source>
        <dbReference type="EMBL" id="SHG76858.1"/>
    </source>
</evidence>
<comment type="function">
    <text evidence="1 8">Located at the back of the 30S subunit body where it stabilizes the conformation of the head with respect to the body.</text>
</comment>
<dbReference type="PANTHER" id="PTHR48277">
    <property type="entry name" value="MITOCHONDRIAL RIBOSOMAL PROTEIN S5"/>
    <property type="match status" value="1"/>
</dbReference>
<dbReference type="InterPro" id="IPR005712">
    <property type="entry name" value="Ribosomal_uS5_bac-type"/>
</dbReference>
<dbReference type="HAMAP" id="MF_01307_B">
    <property type="entry name" value="Ribosomal_uS5_B"/>
    <property type="match status" value="1"/>
</dbReference>
<dbReference type="GO" id="GO:0006412">
    <property type="term" value="P:translation"/>
    <property type="evidence" value="ECO:0007669"/>
    <property type="project" value="UniProtKB-UniRule"/>
</dbReference>
<dbReference type="InterPro" id="IPR014721">
    <property type="entry name" value="Ribsml_uS5_D2-typ_fold_subgr"/>
</dbReference>
<dbReference type="GO" id="GO:0003735">
    <property type="term" value="F:structural constituent of ribosome"/>
    <property type="evidence" value="ECO:0007669"/>
    <property type="project" value="UniProtKB-UniRule"/>
</dbReference>
<dbReference type="GO" id="GO:0005737">
    <property type="term" value="C:cytoplasm"/>
    <property type="evidence" value="ECO:0007669"/>
    <property type="project" value="UniProtKB-ARBA"/>
</dbReference>
<dbReference type="InterPro" id="IPR005324">
    <property type="entry name" value="Ribosomal_uS5_C"/>
</dbReference>
<proteinExistence type="inferred from homology"/>
<dbReference type="InterPro" id="IPR020568">
    <property type="entry name" value="Ribosomal_Su5_D2-typ_SF"/>
</dbReference>
<dbReference type="Gene3D" id="3.30.160.20">
    <property type="match status" value="1"/>
</dbReference>
<evidence type="ECO:0000256" key="1">
    <source>
        <dbReference type="ARBA" id="ARBA00003093"/>
    </source>
</evidence>
<dbReference type="GO" id="GO:0019843">
    <property type="term" value="F:rRNA binding"/>
    <property type="evidence" value="ECO:0007669"/>
    <property type="project" value="UniProtKB-UniRule"/>
</dbReference>
<accession>A0A1M5MHP6</accession>
<comment type="subunit">
    <text evidence="8">Part of the 30S ribosomal subunit. Contacts proteins S4 and S8.</text>
</comment>
<dbReference type="InterPro" id="IPR000851">
    <property type="entry name" value="Ribosomal_uS5"/>
</dbReference>
<comment type="similarity">
    <text evidence="2 8 9">Belongs to the universal ribosomal protein uS5 family.</text>
</comment>